<gene>
    <name evidence="3" type="ordered locus">Ctha_2384</name>
</gene>
<protein>
    <submittedName>
        <fullName evidence="3">PASTA domain containing protein</fullName>
    </submittedName>
</protein>
<dbReference type="SMART" id="SM00740">
    <property type="entry name" value="PASTA"/>
    <property type="match status" value="3"/>
</dbReference>
<proteinExistence type="predicted"/>
<feature type="domain" description="PASTA" evidence="2">
    <location>
        <begin position="41"/>
        <end position="108"/>
    </location>
</feature>
<dbReference type="RefSeq" id="WP_012500916.1">
    <property type="nucleotide sequence ID" value="NC_011026.1"/>
</dbReference>
<reference evidence="3 4" key="1">
    <citation type="submission" date="2008-06" db="EMBL/GenBank/DDBJ databases">
        <title>Complete sequence of Chloroherpeton thalassium ATCC 35110.</title>
        <authorList>
            <consortium name="US DOE Joint Genome Institute"/>
            <person name="Lucas S."/>
            <person name="Copeland A."/>
            <person name="Lapidus A."/>
            <person name="Glavina del Rio T."/>
            <person name="Dalin E."/>
            <person name="Tice H."/>
            <person name="Bruce D."/>
            <person name="Goodwin L."/>
            <person name="Pitluck S."/>
            <person name="Schmutz J."/>
            <person name="Larimer F."/>
            <person name="Land M."/>
            <person name="Hauser L."/>
            <person name="Kyrpides N."/>
            <person name="Mikhailova N."/>
            <person name="Liu Z."/>
            <person name="Li T."/>
            <person name="Zhao F."/>
            <person name="Overmann J."/>
            <person name="Bryant D.A."/>
            <person name="Richardson P."/>
        </authorList>
    </citation>
    <scope>NUCLEOTIDE SEQUENCE [LARGE SCALE GENOMIC DNA]</scope>
    <source>
        <strain evidence="4">ATCC 35110 / GB-78</strain>
    </source>
</reference>
<dbReference type="EMBL" id="CP001100">
    <property type="protein sequence ID" value="ACF14834.1"/>
    <property type="molecule type" value="Genomic_DNA"/>
</dbReference>
<accession>B3QX24</accession>
<dbReference type="CDD" id="cd06577">
    <property type="entry name" value="PASTA_pknB"/>
    <property type="match status" value="3"/>
</dbReference>
<dbReference type="PROSITE" id="PS51178">
    <property type="entry name" value="PASTA"/>
    <property type="match status" value="3"/>
</dbReference>
<evidence type="ECO:0000256" key="1">
    <source>
        <dbReference type="SAM" id="Phobius"/>
    </source>
</evidence>
<evidence type="ECO:0000313" key="3">
    <source>
        <dbReference type="EMBL" id="ACF14834.1"/>
    </source>
</evidence>
<evidence type="ECO:0000259" key="2">
    <source>
        <dbReference type="PROSITE" id="PS51178"/>
    </source>
</evidence>
<keyword evidence="4" id="KW-1185">Reference proteome</keyword>
<organism evidence="3 4">
    <name type="scientific">Chloroherpeton thalassium (strain ATCC 35110 / GB-78)</name>
    <dbReference type="NCBI Taxonomy" id="517418"/>
    <lineage>
        <taxon>Bacteria</taxon>
        <taxon>Pseudomonadati</taxon>
        <taxon>Chlorobiota</taxon>
        <taxon>Chlorobiia</taxon>
        <taxon>Chlorobiales</taxon>
        <taxon>Chloroherpetonaceae</taxon>
        <taxon>Chloroherpeton</taxon>
    </lineage>
</organism>
<feature type="transmembrane region" description="Helical" evidence="1">
    <location>
        <begin position="12"/>
        <end position="30"/>
    </location>
</feature>
<sequence length="259" mass="28060">MGFKSDFLTSKVAIQFYVTIFLLFTLAVLFDKVVMPFYVKGGDIVKVPEVAGLDFEAAKSTLLKANLEPRLGYSRYDERYQLNAVLSQNPQAGEKVKAGRHVYLSVNTKNQPPSPLPDLRGRTLADATLSLERIGLSVGTVTYSVVYKEDEDGIVLSQSVPPNALLKAGTPVSFSIGKMAEEDGEKQSLIPDVTGRSLSEAQKLIVSSGYSLGKVSFRYSVALVPNTIIEQNPKQGEVAPLGKPIDISVVTDDKSKASD</sequence>
<dbReference type="AlphaFoldDB" id="B3QX24"/>
<dbReference type="OrthoDB" id="9803895at2"/>
<dbReference type="Pfam" id="PF03793">
    <property type="entry name" value="PASTA"/>
    <property type="match status" value="3"/>
</dbReference>
<dbReference type="HOGENOM" id="CLU_061566_2_1_10"/>
<feature type="domain" description="PASTA" evidence="2">
    <location>
        <begin position="110"/>
        <end position="178"/>
    </location>
</feature>
<dbReference type="Proteomes" id="UP000001208">
    <property type="component" value="Chromosome"/>
</dbReference>
<dbReference type="STRING" id="517418.Ctha_2384"/>
<name>B3QX24_CHLT3</name>
<evidence type="ECO:0000313" key="4">
    <source>
        <dbReference type="Proteomes" id="UP000001208"/>
    </source>
</evidence>
<dbReference type="eggNOG" id="COG2815">
    <property type="taxonomic scope" value="Bacteria"/>
</dbReference>
<keyword evidence="1" id="KW-1133">Transmembrane helix</keyword>
<feature type="domain" description="PASTA" evidence="2">
    <location>
        <begin position="184"/>
        <end position="251"/>
    </location>
</feature>
<keyword evidence="1" id="KW-0472">Membrane</keyword>
<dbReference type="InterPro" id="IPR005543">
    <property type="entry name" value="PASTA_dom"/>
</dbReference>
<dbReference type="Gene3D" id="3.30.10.20">
    <property type="match status" value="3"/>
</dbReference>
<dbReference type="KEGG" id="cts:Ctha_2384"/>
<keyword evidence="1" id="KW-0812">Transmembrane</keyword>